<evidence type="ECO:0000313" key="2">
    <source>
        <dbReference type="EMBL" id="MCC2210573.1"/>
    </source>
</evidence>
<accession>A0AAE3DZ26</accession>
<dbReference type="EMBL" id="JAJEQM010000008">
    <property type="protein sequence ID" value="MCC2210573.1"/>
    <property type="molecule type" value="Genomic_DNA"/>
</dbReference>
<comment type="caution">
    <text evidence="2">The sequence shown here is derived from an EMBL/GenBank/DDBJ whole genome shotgun (WGS) entry which is preliminary data.</text>
</comment>
<evidence type="ECO:0000256" key="1">
    <source>
        <dbReference type="SAM" id="SignalP"/>
    </source>
</evidence>
<dbReference type="Proteomes" id="UP001198242">
    <property type="component" value="Unassembled WGS sequence"/>
</dbReference>
<sequence>MNKIIAVFLVALCMTVCVTAYSDGVQADLQDNLIRLHIIADSDDDNDQAVKLKVRDAILKNVGDRLSKTDKNECRDEIINDLNEFEDIANDVLRENGFSYTAHAEYGKFEFPEKTYKSMILPAGEYYGVRIVLGSGEGHNWWCVMYPPLCFKEGEEVRLSKESEKILREKLDKDTYDIITKNDKEVVVKFKLVEIVQEIKQKINGD</sequence>
<reference evidence="2 3" key="1">
    <citation type="submission" date="2021-10" db="EMBL/GenBank/DDBJ databases">
        <title>Anaerobic single-cell dispensing facilitates the cultivation of human gut bacteria.</title>
        <authorList>
            <person name="Afrizal A."/>
        </authorList>
    </citation>
    <scope>NUCLEOTIDE SEQUENCE [LARGE SCALE GENOMIC DNA]</scope>
    <source>
        <strain evidence="2 3">CLA-AA-H232</strain>
    </source>
</reference>
<organism evidence="2 3">
    <name type="scientific">Hominilimicola fabiformis</name>
    <dbReference type="NCBI Taxonomy" id="2885356"/>
    <lineage>
        <taxon>Bacteria</taxon>
        <taxon>Bacillati</taxon>
        <taxon>Bacillota</taxon>
        <taxon>Clostridia</taxon>
        <taxon>Eubacteriales</taxon>
        <taxon>Oscillospiraceae</taxon>
        <taxon>Hominilimicola</taxon>
    </lineage>
</organism>
<dbReference type="AlphaFoldDB" id="A0AAE3DZ26"/>
<evidence type="ECO:0000313" key="3">
    <source>
        <dbReference type="Proteomes" id="UP001198242"/>
    </source>
</evidence>
<dbReference type="InterPro" id="IPR014202">
    <property type="entry name" value="Spore_II_R"/>
</dbReference>
<protein>
    <submittedName>
        <fullName evidence="2">Stage II sporulation protein R</fullName>
    </submittedName>
</protein>
<feature type="chain" id="PRO_5042046012" evidence="1">
    <location>
        <begin position="23"/>
        <end position="206"/>
    </location>
</feature>
<dbReference type="RefSeq" id="WP_308456385.1">
    <property type="nucleotide sequence ID" value="NZ_JAJEQM010000008.1"/>
</dbReference>
<dbReference type="Pfam" id="PF09551">
    <property type="entry name" value="Spore_II_R"/>
    <property type="match status" value="1"/>
</dbReference>
<gene>
    <name evidence="2" type="primary">spoIIR</name>
    <name evidence="2" type="ORF">LKE05_07205</name>
</gene>
<name>A0AAE3DZ26_9FIRM</name>
<feature type="signal peptide" evidence="1">
    <location>
        <begin position="1"/>
        <end position="22"/>
    </location>
</feature>
<keyword evidence="1" id="KW-0732">Signal</keyword>
<dbReference type="NCBIfam" id="TIGR02837">
    <property type="entry name" value="spore_II_R"/>
    <property type="match status" value="1"/>
</dbReference>
<keyword evidence="3" id="KW-1185">Reference proteome</keyword>
<proteinExistence type="predicted"/>